<proteinExistence type="predicted"/>
<evidence type="ECO:0000313" key="3">
    <source>
        <dbReference type="Proteomes" id="UP001501742"/>
    </source>
</evidence>
<evidence type="ECO:0008006" key="4">
    <source>
        <dbReference type="Google" id="ProtNLM"/>
    </source>
</evidence>
<feature type="region of interest" description="Disordered" evidence="1">
    <location>
        <begin position="1"/>
        <end position="24"/>
    </location>
</feature>
<evidence type="ECO:0000313" key="2">
    <source>
        <dbReference type="EMBL" id="GAA1492372.1"/>
    </source>
</evidence>
<organism evidence="2 3">
    <name type="scientific">Curtobacterium herbarum</name>
    <dbReference type="NCBI Taxonomy" id="150122"/>
    <lineage>
        <taxon>Bacteria</taxon>
        <taxon>Bacillati</taxon>
        <taxon>Actinomycetota</taxon>
        <taxon>Actinomycetes</taxon>
        <taxon>Micrococcales</taxon>
        <taxon>Microbacteriaceae</taxon>
        <taxon>Curtobacterium</taxon>
    </lineage>
</organism>
<feature type="compositionally biased region" description="Low complexity" evidence="1">
    <location>
        <begin position="1"/>
        <end position="17"/>
    </location>
</feature>
<sequence>MRTTPTPRSRATRTSGSRGRGARLRPPAALVGTLALTAVLAGCGTPTSGGAVARTYPWHTRIVSTTFWVGEVFDPNADDGSQVYSTYDDDWQGSYGGCDGVIVERVCQTERRTADNGYFPLHMGPKENPFYLDVPYDDINDRRGFRRRDTVVPWAGDPAYRGHRGDDGFSYLKNRWVQLSKDGRTCYGQVQDAGPGTYHDSAYVFGSTNKRPANKRYNNAGVDVSPALNGCLHYAELDGADDRIAWRFVEAGTVPTGPWRRIVTTSQVSQ</sequence>
<dbReference type="RefSeq" id="WP_204607619.1">
    <property type="nucleotide sequence ID" value="NZ_BAAAJX010000003.1"/>
</dbReference>
<comment type="caution">
    <text evidence="2">The sequence shown here is derived from an EMBL/GenBank/DDBJ whole genome shotgun (WGS) entry which is preliminary data.</text>
</comment>
<dbReference type="EMBL" id="BAAAJX010000003">
    <property type="protein sequence ID" value="GAA1492372.1"/>
    <property type="molecule type" value="Genomic_DNA"/>
</dbReference>
<name>A0ABP4K0U1_9MICO</name>
<evidence type="ECO:0000256" key="1">
    <source>
        <dbReference type="SAM" id="MobiDB-lite"/>
    </source>
</evidence>
<accession>A0ABP4K0U1</accession>
<gene>
    <name evidence="2" type="ORF">GCM10009627_07180</name>
</gene>
<reference evidence="3" key="1">
    <citation type="journal article" date="2019" name="Int. J. Syst. Evol. Microbiol.">
        <title>The Global Catalogue of Microorganisms (GCM) 10K type strain sequencing project: providing services to taxonomists for standard genome sequencing and annotation.</title>
        <authorList>
            <consortium name="The Broad Institute Genomics Platform"/>
            <consortium name="The Broad Institute Genome Sequencing Center for Infectious Disease"/>
            <person name="Wu L."/>
            <person name="Ma J."/>
        </authorList>
    </citation>
    <scope>NUCLEOTIDE SEQUENCE [LARGE SCALE GENOMIC DNA]</scope>
    <source>
        <strain evidence="3">JCM 12140</strain>
    </source>
</reference>
<protein>
    <recommendedName>
        <fullName evidence="4">Lipoprotein</fullName>
    </recommendedName>
</protein>
<keyword evidence="3" id="KW-1185">Reference proteome</keyword>
<dbReference type="Proteomes" id="UP001501742">
    <property type="component" value="Unassembled WGS sequence"/>
</dbReference>